<dbReference type="PROSITE" id="PS00197">
    <property type="entry name" value="2FE2S_FER_1"/>
    <property type="match status" value="1"/>
</dbReference>
<protein>
    <submittedName>
        <fullName evidence="2">Ferredoxin</fullName>
    </submittedName>
</protein>
<reference evidence="2 3" key="1">
    <citation type="submission" date="2018-10" db="EMBL/GenBank/DDBJ databases">
        <title>The genome of Streptomyces dangxiongensis Z022.</title>
        <authorList>
            <person name="Zhang B."/>
        </authorList>
    </citation>
    <scope>NUCLEOTIDE SEQUENCE [LARGE SCALE GENOMIC DNA]</scope>
    <source>
        <strain evidence="2 3">Z022</strain>
    </source>
</reference>
<keyword evidence="3" id="KW-1185">Reference proteome</keyword>
<dbReference type="Pfam" id="PF00111">
    <property type="entry name" value="Fer2"/>
    <property type="match status" value="1"/>
</dbReference>
<accession>A0A3G2J9S2</accession>
<evidence type="ECO:0000313" key="3">
    <source>
        <dbReference type="Proteomes" id="UP000268329"/>
    </source>
</evidence>
<gene>
    <name evidence="2" type="ORF">D9753_09105</name>
</gene>
<dbReference type="InterPro" id="IPR006058">
    <property type="entry name" value="2Fe2S_fd_BS"/>
</dbReference>
<sequence length="99" mass="10567">MDLKKLTLMPYGLEVQLPAGSPLTDLERGTSQRVIPFGCQQGACGACVIEVLDGFDALGEMDPEEADFLEDLGQTGGNYRLACQCRLMSAATVRVADAL</sequence>
<organism evidence="2 3">
    <name type="scientific">Streptomyces dangxiongensis</name>
    <dbReference type="NCBI Taxonomy" id="1442032"/>
    <lineage>
        <taxon>Bacteria</taxon>
        <taxon>Bacillati</taxon>
        <taxon>Actinomycetota</taxon>
        <taxon>Actinomycetes</taxon>
        <taxon>Kitasatosporales</taxon>
        <taxon>Streptomycetaceae</taxon>
        <taxon>Streptomyces</taxon>
    </lineage>
</organism>
<dbReference type="SUPFAM" id="SSF54292">
    <property type="entry name" value="2Fe-2S ferredoxin-like"/>
    <property type="match status" value="1"/>
</dbReference>
<proteinExistence type="predicted"/>
<dbReference type="OrthoDB" id="9796486at2"/>
<feature type="domain" description="2Fe-2S ferredoxin-type" evidence="1">
    <location>
        <begin position="4"/>
        <end position="99"/>
    </location>
</feature>
<evidence type="ECO:0000313" key="2">
    <source>
        <dbReference type="EMBL" id="AYN39046.1"/>
    </source>
</evidence>
<dbReference type="InterPro" id="IPR001041">
    <property type="entry name" value="2Fe-2S_ferredoxin-type"/>
</dbReference>
<dbReference type="GO" id="GO:0051537">
    <property type="term" value="F:2 iron, 2 sulfur cluster binding"/>
    <property type="evidence" value="ECO:0007669"/>
    <property type="project" value="InterPro"/>
</dbReference>
<dbReference type="AlphaFoldDB" id="A0A3G2J9S2"/>
<dbReference type="RefSeq" id="WP_121786547.1">
    <property type="nucleotide sequence ID" value="NZ_CP033073.1"/>
</dbReference>
<dbReference type="InterPro" id="IPR012675">
    <property type="entry name" value="Beta-grasp_dom_sf"/>
</dbReference>
<dbReference type="PROSITE" id="PS51085">
    <property type="entry name" value="2FE2S_FER_2"/>
    <property type="match status" value="1"/>
</dbReference>
<dbReference type="InterPro" id="IPR036010">
    <property type="entry name" value="2Fe-2S_ferredoxin-like_sf"/>
</dbReference>
<dbReference type="EMBL" id="CP033073">
    <property type="protein sequence ID" value="AYN39046.1"/>
    <property type="molecule type" value="Genomic_DNA"/>
</dbReference>
<dbReference type="KEGG" id="sdd:D9753_09105"/>
<dbReference type="Gene3D" id="3.10.20.30">
    <property type="match status" value="1"/>
</dbReference>
<dbReference type="CDD" id="cd00207">
    <property type="entry name" value="fer2"/>
    <property type="match status" value="1"/>
</dbReference>
<evidence type="ECO:0000259" key="1">
    <source>
        <dbReference type="PROSITE" id="PS51085"/>
    </source>
</evidence>
<name>A0A3G2J9S2_9ACTN</name>
<dbReference type="Proteomes" id="UP000268329">
    <property type="component" value="Chromosome"/>
</dbReference>